<evidence type="ECO:0000256" key="5">
    <source>
        <dbReference type="SAM" id="MobiDB-lite"/>
    </source>
</evidence>
<dbReference type="GO" id="GO:0004499">
    <property type="term" value="F:N,N-dimethylaniline monooxygenase activity"/>
    <property type="evidence" value="ECO:0007669"/>
    <property type="project" value="InterPro"/>
</dbReference>
<feature type="region of interest" description="Disordered" evidence="5">
    <location>
        <begin position="708"/>
        <end position="746"/>
    </location>
</feature>
<feature type="region of interest" description="Disordered" evidence="5">
    <location>
        <begin position="580"/>
        <end position="618"/>
    </location>
</feature>
<dbReference type="AlphaFoldDB" id="N1QIZ9"/>
<dbReference type="PANTHER" id="PTHR23023">
    <property type="entry name" value="DIMETHYLANILINE MONOOXYGENASE"/>
    <property type="match status" value="1"/>
</dbReference>
<reference evidence="6 7" key="1">
    <citation type="journal article" date="2012" name="PLoS Pathog.">
        <title>Diverse lifestyles and strategies of plant pathogenesis encoded in the genomes of eighteen Dothideomycetes fungi.</title>
        <authorList>
            <person name="Ohm R.A."/>
            <person name="Feau N."/>
            <person name="Henrissat B."/>
            <person name="Schoch C.L."/>
            <person name="Horwitz B.A."/>
            <person name="Barry K.W."/>
            <person name="Condon B.J."/>
            <person name="Copeland A.C."/>
            <person name="Dhillon B."/>
            <person name="Glaser F."/>
            <person name="Hesse C.N."/>
            <person name="Kosti I."/>
            <person name="LaButti K."/>
            <person name="Lindquist E.A."/>
            <person name="Lucas S."/>
            <person name="Salamov A.A."/>
            <person name="Bradshaw R.E."/>
            <person name="Ciuffetti L."/>
            <person name="Hamelin R.C."/>
            <person name="Kema G.H.J."/>
            <person name="Lawrence C."/>
            <person name="Scott J.A."/>
            <person name="Spatafora J.W."/>
            <person name="Turgeon B.G."/>
            <person name="de Wit P.J.G.M."/>
            <person name="Zhong S."/>
            <person name="Goodwin S.B."/>
            <person name="Grigoriev I.V."/>
        </authorList>
    </citation>
    <scope>NUCLEOTIDE SEQUENCE [LARGE SCALE GENOMIC DNA]</scope>
    <source>
        <strain evidence="6 7">SO2202</strain>
    </source>
</reference>
<name>N1QIZ9_SPHMS</name>
<evidence type="ECO:0008006" key="8">
    <source>
        <dbReference type="Google" id="ProtNLM"/>
    </source>
</evidence>
<evidence type="ECO:0000313" key="6">
    <source>
        <dbReference type="EMBL" id="EMF16257.1"/>
    </source>
</evidence>
<evidence type="ECO:0000256" key="4">
    <source>
        <dbReference type="ARBA" id="ARBA00023002"/>
    </source>
</evidence>
<organism evidence="6 7">
    <name type="scientific">Sphaerulina musiva (strain SO2202)</name>
    <name type="common">Poplar stem canker fungus</name>
    <name type="synonym">Septoria musiva</name>
    <dbReference type="NCBI Taxonomy" id="692275"/>
    <lineage>
        <taxon>Eukaryota</taxon>
        <taxon>Fungi</taxon>
        <taxon>Dikarya</taxon>
        <taxon>Ascomycota</taxon>
        <taxon>Pezizomycotina</taxon>
        <taxon>Dothideomycetes</taxon>
        <taxon>Dothideomycetidae</taxon>
        <taxon>Mycosphaerellales</taxon>
        <taxon>Mycosphaerellaceae</taxon>
        <taxon>Sphaerulina</taxon>
    </lineage>
</organism>
<keyword evidence="4" id="KW-0560">Oxidoreductase</keyword>
<dbReference type="Proteomes" id="UP000016931">
    <property type="component" value="Unassembled WGS sequence"/>
</dbReference>
<evidence type="ECO:0000313" key="7">
    <source>
        <dbReference type="Proteomes" id="UP000016931"/>
    </source>
</evidence>
<sequence>MKTVCIVGAGPAGLASAKVLLQTAQFAVTIFEQADKIGGIWNINQESPSNGFLHPDTPTNLSRFTVAFSDLDWHSVGLDTVPMFPKAWQVNRYLEAYTKKNIPSNVFRCGCKVVKTEFVEEQWQVTTRDGKGEESVHHFDHLLLGSGFFSQPRPVHRDVPNVASDLGIKAIHSAKFRTLSDLFVDPADATGKTILMIGGGNSAGEAAAAVAQQLSDAWYSPNTGPQELYKGCRIVHVTPRPLYALPPYNPIDEQYQAFVPLDLKLYDLSKRPVGPITGNAGELTPIVKDMIHKALQTQIGGDQSDLASPALTIPSQEPRSPVYVAISESYPEFVRSGLIEVVSGRVVEIEQDAGVSKTCSAKVENAETTLNFSNIGAVIYATGYSPSTALSFLPSDVKEKLHYDPTSARLPLVLSGWQTMSPKVPSLALIGFYEGPYWPIIEMQARFTAQRWLCPAESPTISNPYEEPSKLLTLRNSMKSHNLFIPQYWFGDYSGYMEQLASPFSSLLNLIRNDSPFASPRHGPVSPARYLWPGDDIQQATSTMHDLHRIWRECTLEGKFVARAVFRALQGNWKYRRTIQEPSHDVDNPNTQGLTATTTTTTTSEDLGSAKFHPRKPTDENFDLEYLYIEQSTNSNPAPAPQSIPPRTKHSSYNSIYVYRYSEVHDELSIWSVVPSDSTSPSSSSPHPPPYLFKVASLLHTLNFKSKSNPQAATKQEENKGIIAQASRTEGFMCGKDKEEEGREEDSKIGYKFPMRGISLRDEPEPAGPVYVITVTDWREYKIFRDAT</sequence>
<dbReference type="InterPro" id="IPR020946">
    <property type="entry name" value="Flavin_mOase-like"/>
</dbReference>
<dbReference type="Pfam" id="PF00743">
    <property type="entry name" value="FMO-like"/>
    <property type="match status" value="1"/>
</dbReference>
<dbReference type="InterPro" id="IPR036188">
    <property type="entry name" value="FAD/NAD-bd_sf"/>
</dbReference>
<dbReference type="OMA" id="GQFPMGD"/>
<evidence type="ECO:0000256" key="3">
    <source>
        <dbReference type="ARBA" id="ARBA00022827"/>
    </source>
</evidence>
<keyword evidence="2" id="KW-0285">Flavoprotein</keyword>
<protein>
    <recommendedName>
        <fullName evidence="8">FAD/NAD(P)-binding domain-containing protein</fullName>
    </recommendedName>
</protein>
<evidence type="ECO:0000256" key="2">
    <source>
        <dbReference type="ARBA" id="ARBA00022630"/>
    </source>
</evidence>
<dbReference type="Gene3D" id="3.50.50.60">
    <property type="entry name" value="FAD/NAD(P)-binding domain"/>
    <property type="match status" value="1"/>
</dbReference>
<dbReference type="OrthoDB" id="66881at2759"/>
<dbReference type="STRING" id="692275.N1QIZ9"/>
<dbReference type="HOGENOM" id="CLU_023116_0_0_1"/>
<keyword evidence="7" id="KW-1185">Reference proteome</keyword>
<dbReference type="RefSeq" id="XP_016764378.1">
    <property type="nucleotide sequence ID" value="XM_016902825.1"/>
</dbReference>
<gene>
    <name evidence="6" type="ORF">SEPMUDRAFT_137062</name>
</gene>
<dbReference type="eggNOG" id="KOG1399">
    <property type="taxonomic scope" value="Eukaryota"/>
</dbReference>
<comment type="similarity">
    <text evidence="1">Belongs to the FMO family.</text>
</comment>
<proteinExistence type="inferred from homology"/>
<dbReference type="GO" id="GO:0050660">
    <property type="term" value="F:flavin adenine dinucleotide binding"/>
    <property type="evidence" value="ECO:0007669"/>
    <property type="project" value="InterPro"/>
</dbReference>
<keyword evidence="3" id="KW-0274">FAD</keyword>
<dbReference type="InterPro" id="IPR050346">
    <property type="entry name" value="FMO-like"/>
</dbReference>
<feature type="compositionally biased region" description="Basic and acidic residues" evidence="5">
    <location>
        <begin position="735"/>
        <end position="746"/>
    </location>
</feature>
<dbReference type="GeneID" id="27899962"/>
<evidence type="ECO:0000256" key="1">
    <source>
        <dbReference type="ARBA" id="ARBA00009183"/>
    </source>
</evidence>
<dbReference type="EMBL" id="KB456260">
    <property type="protein sequence ID" value="EMF16257.1"/>
    <property type="molecule type" value="Genomic_DNA"/>
</dbReference>
<dbReference type="GO" id="GO:0050661">
    <property type="term" value="F:NADP binding"/>
    <property type="evidence" value="ECO:0007669"/>
    <property type="project" value="InterPro"/>
</dbReference>
<dbReference type="PRINTS" id="PR00419">
    <property type="entry name" value="ADXRDTASE"/>
</dbReference>
<dbReference type="SUPFAM" id="SSF51905">
    <property type="entry name" value="FAD/NAD(P)-binding domain"/>
    <property type="match status" value="1"/>
</dbReference>
<accession>N1QIZ9</accession>